<evidence type="ECO:0000256" key="1">
    <source>
        <dbReference type="SAM" id="MobiDB-lite"/>
    </source>
</evidence>
<keyword evidence="2" id="KW-0732">Signal</keyword>
<feature type="compositionally biased region" description="Low complexity" evidence="1">
    <location>
        <begin position="402"/>
        <end position="413"/>
    </location>
</feature>
<dbReference type="Proteomes" id="UP001221686">
    <property type="component" value="Unassembled WGS sequence"/>
</dbReference>
<accession>A0ABT5DT95</accession>
<feature type="chain" id="PRO_5045803827" evidence="2">
    <location>
        <begin position="20"/>
        <end position="582"/>
    </location>
</feature>
<dbReference type="RefSeq" id="WP_272084834.1">
    <property type="nucleotide sequence ID" value="NZ_JAQNDL010000001.1"/>
</dbReference>
<gene>
    <name evidence="3" type="ORF">POL25_05785</name>
</gene>
<comment type="caution">
    <text evidence="3">The sequence shown here is derived from an EMBL/GenBank/DDBJ whole genome shotgun (WGS) entry which is preliminary data.</text>
</comment>
<feature type="signal peptide" evidence="2">
    <location>
        <begin position="1"/>
        <end position="19"/>
    </location>
</feature>
<proteinExistence type="predicted"/>
<reference evidence="3 4" key="1">
    <citation type="submission" date="2022-11" db="EMBL/GenBank/DDBJ databases">
        <title>Minimal conservation of predation-associated metabolite biosynthetic gene clusters underscores biosynthetic potential of Myxococcota including descriptions for ten novel species: Archangium lansinium sp. nov., Myxococcus landrumus sp. nov., Nannocystis bai.</title>
        <authorList>
            <person name="Ahearne A."/>
            <person name="Stevens C."/>
            <person name="Dowd S."/>
        </authorList>
    </citation>
    <scope>NUCLEOTIDE SEQUENCE [LARGE SCALE GENOMIC DNA]</scope>
    <source>
        <strain evidence="3 4">BB15-2</strain>
    </source>
</reference>
<feature type="region of interest" description="Disordered" evidence="1">
    <location>
        <begin position="397"/>
        <end position="416"/>
    </location>
</feature>
<name>A0ABT5DT95_9BACT</name>
<dbReference type="EMBL" id="JAQNDL010000001">
    <property type="protein sequence ID" value="MDC0716390.1"/>
    <property type="molecule type" value="Genomic_DNA"/>
</dbReference>
<evidence type="ECO:0000313" key="4">
    <source>
        <dbReference type="Proteomes" id="UP001221686"/>
    </source>
</evidence>
<sequence length="582" mass="62888">MRRLGCLFAVLFADLVLLASGCSRSGLRDASDLTGEQLAAAGQSRCSVVKDPDKPLIVEWSGMDAAELESRLLRGVVAVRYEDCEMEVLRGCTAPGNYAYAQTTTGSQSIHIGSLDELLINIPLGLAQLGGRVERGEALELDMVVVGRYEAPQPGYTAKELRGGPECARATHVVTGVSLGAFRLSSVADSARGGAGAVLSGASEDTVEVLKESPPNMLEACAQVAATDDPRRHVCTAPIRLEVAPISAHAEALAGSQQFLRPPDLDRREVQSMDLDGSLAAHQAYDVAVKVQADRRATPERHAEAWCGLAAIEQDNPYLTQARELCDRWRDHGAVLRQSEARMIRDYDELRVLLELRGVPVEVQERAAASFLVTHSGLSAEAYPRIRAVERAKRRLSRGDRSSLPSFSAAAADAPPPVDSQIGRTMIDRRSYRKAISVGFAPRWFPQGYGLGGTVLGRVNYVHEVGFEVAYAQYAGYGPRWRYILAMARYERVYRPHKVFRPHIGASFGALIPISRCAQAPHPCASPAGVMTLNGGARVSLTPWLSLVVQGFAGAMTARPFFVGGVSGGIEFTIPTGRDWPQ</sequence>
<keyword evidence="4" id="KW-1185">Reference proteome</keyword>
<evidence type="ECO:0000313" key="3">
    <source>
        <dbReference type="EMBL" id="MDC0716390.1"/>
    </source>
</evidence>
<protein>
    <submittedName>
        <fullName evidence="3">Uncharacterized protein</fullName>
    </submittedName>
</protein>
<evidence type="ECO:0000256" key="2">
    <source>
        <dbReference type="SAM" id="SignalP"/>
    </source>
</evidence>
<organism evidence="3 4">
    <name type="scientific">Nannocystis bainbridge</name>
    <dbReference type="NCBI Taxonomy" id="2995303"/>
    <lineage>
        <taxon>Bacteria</taxon>
        <taxon>Pseudomonadati</taxon>
        <taxon>Myxococcota</taxon>
        <taxon>Polyangia</taxon>
        <taxon>Nannocystales</taxon>
        <taxon>Nannocystaceae</taxon>
        <taxon>Nannocystis</taxon>
    </lineage>
</organism>